<proteinExistence type="predicted"/>
<protein>
    <submittedName>
        <fullName evidence="1">Uncharacterized protein</fullName>
    </submittedName>
</protein>
<reference evidence="2" key="1">
    <citation type="submission" date="2013-06" db="EMBL/GenBank/DDBJ databases">
        <authorList>
            <person name="Zhao Q."/>
        </authorList>
    </citation>
    <scope>NUCLEOTIDE SEQUENCE</scope>
    <source>
        <strain evidence="2">cv. W1943</strain>
    </source>
</reference>
<dbReference type="AlphaFoldDB" id="A0A0E0QHQ5"/>
<reference evidence="1" key="2">
    <citation type="submission" date="2015-06" db="UniProtKB">
        <authorList>
            <consortium name="EnsemblPlants"/>
        </authorList>
    </citation>
    <scope>IDENTIFICATION</scope>
</reference>
<dbReference type="Proteomes" id="UP000008022">
    <property type="component" value="Unassembled WGS sequence"/>
</dbReference>
<dbReference type="Gramene" id="ORUFI08G12900.1">
    <property type="protein sequence ID" value="ORUFI08G12900.1"/>
    <property type="gene ID" value="ORUFI08G12900"/>
</dbReference>
<organism evidence="1 2">
    <name type="scientific">Oryza rufipogon</name>
    <name type="common">Brownbeard rice</name>
    <name type="synonym">Asian wild rice</name>
    <dbReference type="NCBI Taxonomy" id="4529"/>
    <lineage>
        <taxon>Eukaryota</taxon>
        <taxon>Viridiplantae</taxon>
        <taxon>Streptophyta</taxon>
        <taxon>Embryophyta</taxon>
        <taxon>Tracheophyta</taxon>
        <taxon>Spermatophyta</taxon>
        <taxon>Magnoliopsida</taxon>
        <taxon>Liliopsida</taxon>
        <taxon>Poales</taxon>
        <taxon>Poaceae</taxon>
        <taxon>BOP clade</taxon>
        <taxon>Oryzoideae</taxon>
        <taxon>Oryzeae</taxon>
        <taxon>Oryzinae</taxon>
        <taxon>Oryza</taxon>
    </lineage>
</organism>
<keyword evidence="2" id="KW-1185">Reference proteome</keyword>
<evidence type="ECO:0000313" key="2">
    <source>
        <dbReference type="Proteomes" id="UP000008022"/>
    </source>
</evidence>
<accession>A0A0E0QHQ5</accession>
<evidence type="ECO:0000313" key="1">
    <source>
        <dbReference type="EnsemblPlants" id="ORUFI08G12900.1"/>
    </source>
</evidence>
<dbReference type="HOGENOM" id="CLU_197830_0_0_1"/>
<sequence>MEQVYHQITSRNVGWWHFATAKFDIRRLLVSLKAKIICLCCSECGHSPIQRRMTIGLVSTS</sequence>
<name>A0A0E0QHQ5_ORYRU</name>
<dbReference type="EnsemblPlants" id="ORUFI08G12900.1">
    <property type="protein sequence ID" value="ORUFI08G12900.1"/>
    <property type="gene ID" value="ORUFI08G12900"/>
</dbReference>